<protein>
    <submittedName>
        <fullName evidence="1">Uncharacterized protein</fullName>
    </submittedName>
</protein>
<accession>A0A2J6Q5E7</accession>
<evidence type="ECO:0000313" key="1">
    <source>
        <dbReference type="EMBL" id="PMD21496.1"/>
    </source>
</evidence>
<keyword evidence="2" id="KW-1185">Reference proteome</keyword>
<reference evidence="1 2" key="1">
    <citation type="submission" date="2016-05" db="EMBL/GenBank/DDBJ databases">
        <title>A degradative enzymes factory behind the ericoid mycorrhizal symbiosis.</title>
        <authorList>
            <consortium name="DOE Joint Genome Institute"/>
            <person name="Martino E."/>
            <person name="Morin E."/>
            <person name="Grelet G."/>
            <person name="Kuo A."/>
            <person name="Kohler A."/>
            <person name="Daghino S."/>
            <person name="Barry K."/>
            <person name="Choi C."/>
            <person name="Cichocki N."/>
            <person name="Clum A."/>
            <person name="Copeland A."/>
            <person name="Hainaut M."/>
            <person name="Haridas S."/>
            <person name="Labutti K."/>
            <person name="Lindquist E."/>
            <person name="Lipzen A."/>
            <person name="Khouja H.-R."/>
            <person name="Murat C."/>
            <person name="Ohm R."/>
            <person name="Olson A."/>
            <person name="Spatafora J."/>
            <person name="Veneault-Fourrey C."/>
            <person name="Henrissat B."/>
            <person name="Grigoriev I."/>
            <person name="Martin F."/>
            <person name="Perotto S."/>
        </authorList>
    </citation>
    <scope>NUCLEOTIDE SEQUENCE [LARGE SCALE GENOMIC DNA]</scope>
    <source>
        <strain evidence="1 2">UAMH 7357</strain>
    </source>
</reference>
<dbReference type="OrthoDB" id="3551986at2759"/>
<proteinExistence type="predicted"/>
<dbReference type="EMBL" id="KZ613481">
    <property type="protein sequence ID" value="PMD21496.1"/>
    <property type="molecule type" value="Genomic_DNA"/>
</dbReference>
<dbReference type="Proteomes" id="UP000235672">
    <property type="component" value="Unassembled WGS sequence"/>
</dbReference>
<name>A0A2J6Q5E7_9HELO</name>
<evidence type="ECO:0000313" key="2">
    <source>
        <dbReference type="Proteomes" id="UP000235672"/>
    </source>
</evidence>
<sequence length="178" mass="20851">MDDAPQDRVFDDLECLTSMNSPRNRLTVKKIALPATYWWQEIHWKGPCLIMDRLQSLQTEEVILIVENSFAHQYADDIAFVQHRATPYLSGSPYFEGRDDIRSWEDAEAAEMKCLRDFQAERAAQRKAKWLTSGIAKEDDVDYEKAYLHDFSDWSVKRVRFMEATTVEMLRKSSQKGY</sequence>
<gene>
    <name evidence="1" type="ORF">NA56DRAFT_127872</name>
</gene>
<organism evidence="1 2">
    <name type="scientific">Hyaloscypha hepaticicola</name>
    <dbReference type="NCBI Taxonomy" id="2082293"/>
    <lineage>
        <taxon>Eukaryota</taxon>
        <taxon>Fungi</taxon>
        <taxon>Dikarya</taxon>
        <taxon>Ascomycota</taxon>
        <taxon>Pezizomycotina</taxon>
        <taxon>Leotiomycetes</taxon>
        <taxon>Helotiales</taxon>
        <taxon>Hyaloscyphaceae</taxon>
        <taxon>Hyaloscypha</taxon>
    </lineage>
</organism>
<dbReference type="AlphaFoldDB" id="A0A2J6Q5E7"/>